<protein>
    <recommendedName>
        <fullName evidence="1">Mvd1 C-terminal domain-containing protein</fullName>
    </recommendedName>
</protein>
<dbReference type="PANTHER" id="PTHR10977">
    <property type="entry name" value="DIPHOSPHOMEVALONATE DECARBOXYLASE"/>
    <property type="match status" value="1"/>
</dbReference>
<reference evidence="3" key="1">
    <citation type="journal article" date="2014" name="Microb. Cell Fact.">
        <title>Exploiting Issatchenkia orientalis SD108 for succinic acid production.</title>
        <authorList>
            <person name="Xiao H."/>
            <person name="Shao Z."/>
            <person name="Jiang Y."/>
            <person name="Dole S."/>
            <person name="Zhao H."/>
        </authorList>
    </citation>
    <scope>NUCLEOTIDE SEQUENCE [LARGE SCALE GENOMIC DNA]</scope>
    <source>
        <strain evidence="3">SD108</strain>
    </source>
</reference>
<dbReference type="AlphaFoldDB" id="A0A099P3F8"/>
<proteinExistence type="predicted"/>
<accession>A0A099P3F8</accession>
<dbReference type="PANTHER" id="PTHR10977:SF3">
    <property type="entry name" value="DIPHOSPHOMEVALONATE DECARBOXYLASE"/>
    <property type="match status" value="1"/>
</dbReference>
<dbReference type="GO" id="GO:0004163">
    <property type="term" value="F:diphosphomevalonate decarboxylase activity"/>
    <property type="evidence" value="ECO:0007669"/>
    <property type="project" value="TreeGrafter"/>
</dbReference>
<feature type="domain" description="Mvd1 C-terminal" evidence="1">
    <location>
        <begin position="31"/>
        <end position="129"/>
    </location>
</feature>
<dbReference type="Proteomes" id="UP000029867">
    <property type="component" value="Unassembled WGS sequence"/>
</dbReference>
<dbReference type="eggNOG" id="KOG2833">
    <property type="taxonomic scope" value="Eukaryota"/>
</dbReference>
<name>A0A099P3F8_PICKU</name>
<dbReference type="InterPro" id="IPR041431">
    <property type="entry name" value="Mvd1_C"/>
</dbReference>
<sequence>MTIGKPITLNNGTKIPFMGLGTWEISNADVVVREALNLINLLNQSAGETIAAYTFDAGPNAVIYYEQKNEKFVLGMLHHFFSHLEGWAKYEPQNGVINDSFPLSALDREVYSRGVSRIILTQVGEGPTQTNDVLIDLESGLPKSN</sequence>
<dbReference type="Pfam" id="PF18376">
    <property type="entry name" value="MDD_C"/>
    <property type="match status" value="1"/>
</dbReference>
<dbReference type="VEuPathDB" id="FungiDB:C5L36_0B09790"/>
<organism evidence="2 3">
    <name type="scientific">Pichia kudriavzevii</name>
    <name type="common">Yeast</name>
    <name type="synonym">Issatchenkia orientalis</name>
    <dbReference type="NCBI Taxonomy" id="4909"/>
    <lineage>
        <taxon>Eukaryota</taxon>
        <taxon>Fungi</taxon>
        <taxon>Dikarya</taxon>
        <taxon>Ascomycota</taxon>
        <taxon>Saccharomycotina</taxon>
        <taxon>Pichiomycetes</taxon>
        <taxon>Pichiales</taxon>
        <taxon>Pichiaceae</taxon>
        <taxon>Pichia</taxon>
    </lineage>
</organism>
<comment type="caution">
    <text evidence="2">The sequence shown here is derived from an EMBL/GenBank/DDBJ whole genome shotgun (WGS) entry which is preliminary data.</text>
</comment>
<dbReference type="InterPro" id="IPR036554">
    <property type="entry name" value="GHMP_kinase_C_sf"/>
</dbReference>
<dbReference type="GO" id="GO:0019287">
    <property type="term" value="P:isopentenyl diphosphate biosynthetic process, mevalonate pathway"/>
    <property type="evidence" value="ECO:0007669"/>
    <property type="project" value="TreeGrafter"/>
</dbReference>
<evidence type="ECO:0000259" key="1">
    <source>
        <dbReference type="Pfam" id="PF18376"/>
    </source>
</evidence>
<dbReference type="HOGENOM" id="CLU_1787123_0_0_1"/>
<evidence type="ECO:0000313" key="3">
    <source>
        <dbReference type="Proteomes" id="UP000029867"/>
    </source>
</evidence>
<dbReference type="Gene3D" id="3.30.70.890">
    <property type="entry name" value="GHMP kinase, C-terminal domain"/>
    <property type="match status" value="1"/>
</dbReference>
<dbReference type="EMBL" id="JQFK01000009">
    <property type="protein sequence ID" value="KGK39420.1"/>
    <property type="molecule type" value="Genomic_DNA"/>
</dbReference>
<evidence type="ECO:0000313" key="2">
    <source>
        <dbReference type="EMBL" id="KGK39420.1"/>
    </source>
</evidence>
<gene>
    <name evidence="2" type="ORF">JL09_g1485</name>
</gene>
<dbReference type="GO" id="GO:0005829">
    <property type="term" value="C:cytosol"/>
    <property type="evidence" value="ECO:0007669"/>
    <property type="project" value="TreeGrafter"/>
</dbReference>
<dbReference type="SUPFAM" id="SSF55060">
    <property type="entry name" value="GHMP Kinase, C-terminal domain"/>
    <property type="match status" value="1"/>
</dbReference>